<dbReference type="Proteomes" id="UP001500190">
    <property type="component" value="Unassembled WGS sequence"/>
</dbReference>
<dbReference type="InterPro" id="IPR044946">
    <property type="entry name" value="Restrct_endonuc_typeI_TRD_sf"/>
</dbReference>
<organism evidence="3 4">
    <name type="scientific">Kribbella karoonensis</name>
    <dbReference type="NCBI Taxonomy" id="324851"/>
    <lineage>
        <taxon>Bacteria</taxon>
        <taxon>Bacillati</taxon>
        <taxon>Actinomycetota</taxon>
        <taxon>Actinomycetes</taxon>
        <taxon>Propionibacteriales</taxon>
        <taxon>Kribbellaceae</taxon>
        <taxon>Kribbella</taxon>
    </lineage>
</organism>
<accession>A0ABN2DUP8</accession>
<dbReference type="PANTHER" id="PTHR43140:SF1">
    <property type="entry name" value="TYPE I RESTRICTION ENZYME ECOKI SPECIFICITY SUBUNIT"/>
    <property type="match status" value="1"/>
</dbReference>
<proteinExistence type="predicted"/>
<keyword evidence="1" id="KW-0680">Restriction system</keyword>
<evidence type="ECO:0000313" key="3">
    <source>
        <dbReference type="EMBL" id="GAA1587147.1"/>
    </source>
</evidence>
<evidence type="ECO:0000256" key="1">
    <source>
        <dbReference type="ARBA" id="ARBA00022747"/>
    </source>
</evidence>
<protein>
    <recommendedName>
        <fullName evidence="5">Type I restriction enzyme S subunit</fullName>
    </recommendedName>
</protein>
<name>A0ABN2DUP8_9ACTN</name>
<evidence type="ECO:0000256" key="2">
    <source>
        <dbReference type="ARBA" id="ARBA00023125"/>
    </source>
</evidence>
<comment type="caution">
    <text evidence="3">The sequence shown here is derived from an EMBL/GenBank/DDBJ whole genome shotgun (WGS) entry which is preliminary data.</text>
</comment>
<evidence type="ECO:0008006" key="5">
    <source>
        <dbReference type="Google" id="ProtNLM"/>
    </source>
</evidence>
<dbReference type="EMBL" id="BAAAND010000006">
    <property type="protein sequence ID" value="GAA1587147.1"/>
    <property type="molecule type" value="Genomic_DNA"/>
</dbReference>
<keyword evidence="4" id="KW-1185">Reference proteome</keyword>
<evidence type="ECO:0000313" key="4">
    <source>
        <dbReference type="Proteomes" id="UP001500190"/>
    </source>
</evidence>
<gene>
    <name evidence="3" type="ORF">GCM10009742_36610</name>
</gene>
<dbReference type="Gene3D" id="3.90.220.20">
    <property type="entry name" value="DNA methylase specificity domains"/>
    <property type="match status" value="2"/>
</dbReference>
<keyword evidence="2" id="KW-0238">DNA-binding</keyword>
<sequence length="410" mass="46329">MSRAPHYPEYKDSGLGWVGEVPAHWTVVPTRTALNQVKRTVGASWSQTVLLSLTKRGVIVRDVSTGEGKFPTSFEDYQLVLPNELVFCLFDMDETPRTVGLARQKGMVTGAYTCFSINQEIAEPRFLDWYFLAIDEGKRLRPLYTGLRKVIQKPRFLSAGMALPPLPEQRDIADYLDRETTRIDTLIRKQEHLIEMLRERRAAIRDRHFVSTADKRKTSVRRVLVPLTRPAKPGLGVVTAYRDGVVTLRSKRRDEGYTFSDTEHGYQEVCPGDLVFHALDGFAGAVGISDSHGNATPVYHVCRTSTDDEPEYVAMLLRYLGVSGFLATQAPNVRQRSVDFRNWATFARVPLELPDPEIQRMVVRDIRQQTAKIDLLISKTERFIELAKERRSALIAAAVTGHVDVWQAAA</sequence>
<dbReference type="SUPFAM" id="SSF116734">
    <property type="entry name" value="DNA methylase specificity domain"/>
    <property type="match status" value="2"/>
</dbReference>
<dbReference type="InterPro" id="IPR051212">
    <property type="entry name" value="Type-I_RE_S_subunit"/>
</dbReference>
<reference evidence="3 4" key="1">
    <citation type="journal article" date="2019" name="Int. J. Syst. Evol. Microbiol.">
        <title>The Global Catalogue of Microorganisms (GCM) 10K type strain sequencing project: providing services to taxonomists for standard genome sequencing and annotation.</title>
        <authorList>
            <consortium name="The Broad Institute Genomics Platform"/>
            <consortium name="The Broad Institute Genome Sequencing Center for Infectious Disease"/>
            <person name="Wu L."/>
            <person name="Ma J."/>
        </authorList>
    </citation>
    <scope>NUCLEOTIDE SEQUENCE [LARGE SCALE GENOMIC DNA]</scope>
    <source>
        <strain evidence="3 4">JCM 14304</strain>
    </source>
</reference>
<dbReference type="PANTHER" id="PTHR43140">
    <property type="entry name" value="TYPE-1 RESTRICTION ENZYME ECOKI SPECIFICITY PROTEIN"/>
    <property type="match status" value="1"/>
</dbReference>